<dbReference type="FunFam" id="1.10.560.10:FF:000001">
    <property type="entry name" value="60 kDa chaperonin"/>
    <property type="match status" value="1"/>
</dbReference>
<dbReference type="SUPFAM" id="SSF52029">
    <property type="entry name" value="GroEL apical domain-like"/>
    <property type="match status" value="1"/>
</dbReference>
<feature type="binding site" evidence="7">
    <location>
        <position position="415"/>
    </location>
    <ligand>
        <name>ATP</name>
        <dbReference type="ChEBI" id="CHEBI:30616"/>
    </ligand>
</feature>
<evidence type="ECO:0000313" key="11">
    <source>
        <dbReference type="Proteomes" id="UP000318695"/>
    </source>
</evidence>
<accession>A0A502JLF1</accession>
<dbReference type="CDD" id="cd03344">
    <property type="entry name" value="GroEL"/>
    <property type="match status" value="1"/>
</dbReference>
<dbReference type="InterPro" id="IPR001844">
    <property type="entry name" value="Cpn60/GroEL"/>
</dbReference>
<evidence type="ECO:0000256" key="1">
    <source>
        <dbReference type="ARBA" id="ARBA00006607"/>
    </source>
</evidence>
<feature type="binding site" evidence="7">
    <location>
        <begin position="30"/>
        <end position="33"/>
    </location>
    <ligand>
        <name>ATP</name>
        <dbReference type="ChEBI" id="CHEBI:30616"/>
    </ligand>
</feature>
<dbReference type="NCBIfam" id="TIGR02348">
    <property type="entry name" value="GroEL"/>
    <property type="match status" value="1"/>
</dbReference>
<comment type="subunit">
    <text evidence="7 9">Forms a cylinder of 14 subunits composed of two heptameric rings stacked back-to-back. Interacts with the co-chaperonin GroES.</text>
</comment>
<dbReference type="SUPFAM" id="SSF54849">
    <property type="entry name" value="GroEL-intermediate domain like"/>
    <property type="match status" value="1"/>
</dbReference>
<feature type="binding site" evidence="7">
    <location>
        <position position="496"/>
    </location>
    <ligand>
        <name>ATP</name>
        <dbReference type="ChEBI" id="CHEBI:30616"/>
    </ligand>
</feature>
<comment type="function">
    <text evidence="7 9">Together with its co-chaperonin GroES, plays an essential role in assisting protein folding. The GroEL-GroES system forms a nano-cage that allows encapsulation of the non-native substrate proteins and provides a physical environment optimized to promote and accelerate protein folding.</text>
</comment>
<dbReference type="Pfam" id="PF00118">
    <property type="entry name" value="Cpn60_TCP1"/>
    <property type="match status" value="1"/>
</dbReference>
<dbReference type="InterPro" id="IPR027409">
    <property type="entry name" value="GroEL-like_apical_dom_sf"/>
</dbReference>
<dbReference type="EC" id="5.6.1.7" evidence="7"/>
<dbReference type="GO" id="GO:0005737">
    <property type="term" value="C:cytoplasm"/>
    <property type="evidence" value="ECO:0007669"/>
    <property type="project" value="UniProtKB-SubCell"/>
</dbReference>
<comment type="similarity">
    <text evidence="1 7 8">Belongs to the chaperonin (HSP60) family.</text>
</comment>
<name>A0A502JLF1_HAEHA</name>
<evidence type="ECO:0000313" key="10">
    <source>
        <dbReference type="EMBL" id="TPG99819.1"/>
    </source>
</evidence>
<keyword evidence="2 7" id="KW-0963">Cytoplasm</keyword>
<dbReference type="GO" id="GO:0140662">
    <property type="term" value="F:ATP-dependent protein folding chaperone"/>
    <property type="evidence" value="ECO:0007669"/>
    <property type="project" value="InterPro"/>
</dbReference>
<dbReference type="NCBIfam" id="NF009488">
    <property type="entry name" value="PRK12850.1"/>
    <property type="match status" value="1"/>
</dbReference>
<dbReference type="HAMAP" id="MF_00600">
    <property type="entry name" value="CH60"/>
    <property type="match status" value="1"/>
</dbReference>
<organism evidence="10 11">
    <name type="scientific">Haemophilus haemolyticus</name>
    <dbReference type="NCBI Taxonomy" id="726"/>
    <lineage>
        <taxon>Bacteria</taxon>
        <taxon>Pseudomonadati</taxon>
        <taxon>Pseudomonadota</taxon>
        <taxon>Gammaproteobacteria</taxon>
        <taxon>Pasteurellales</taxon>
        <taxon>Pasteurellaceae</taxon>
        <taxon>Haemophilus</taxon>
    </lineage>
</organism>
<dbReference type="FunFam" id="3.50.7.10:FF:000001">
    <property type="entry name" value="60 kDa chaperonin"/>
    <property type="match status" value="1"/>
</dbReference>
<keyword evidence="5 7" id="KW-0143">Chaperone</keyword>
<keyword evidence="6 7" id="KW-0413">Isomerase</keyword>
<comment type="subcellular location">
    <subcellularLocation>
        <location evidence="7">Cytoplasm</location>
    </subcellularLocation>
</comment>
<dbReference type="Gene3D" id="1.10.560.10">
    <property type="entry name" value="GroEL-like equatorial domain"/>
    <property type="match status" value="1"/>
</dbReference>
<gene>
    <name evidence="7 10" type="primary">groL</name>
    <name evidence="7" type="synonym">groEL</name>
    <name evidence="10" type="ORF">EUX54_05630</name>
</gene>
<comment type="caution">
    <text evidence="10">The sequence shown here is derived from an EMBL/GenBank/DDBJ whole genome shotgun (WGS) entry which is preliminary data.</text>
</comment>
<evidence type="ECO:0000256" key="3">
    <source>
        <dbReference type="ARBA" id="ARBA00022741"/>
    </source>
</evidence>
<keyword evidence="4 7" id="KW-0067">ATP-binding</keyword>
<dbReference type="NCBIfam" id="NF000592">
    <property type="entry name" value="PRK00013.1"/>
    <property type="match status" value="1"/>
</dbReference>
<dbReference type="Proteomes" id="UP000318695">
    <property type="component" value="Unassembled WGS sequence"/>
</dbReference>
<dbReference type="Gene3D" id="3.30.260.10">
    <property type="entry name" value="TCP-1-like chaperonin intermediate domain"/>
    <property type="match status" value="1"/>
</dbReference>
<dbReference type="Gene3D" id="3.50.7.10">
    <property type="entry name" value="GroEL"/>
    <property type="match status" value="1"/>
</dbReference>
<dbReference type="InterPro" id="IPR018370">
    <property type="entry name" value="Chaperonin_Cpn60_CS"/>
</dbReference>
<reference evidence="10 11" key="1">
    <citation type="submission" date="2019-01" db="EMBL/GenBank/DDBJ databases">
        <title>Comparative genomic analysis identifies haemin-independent Haemophilus haemolyticus: a formal re-classification of Haemophilus intermedius.</title>
        <authorList>
            <person name="Harris T.M."/>
            <person name="Price E.P."/>
            <person name="Sarovich D.S."/>
            <person name="Norskov-Lauritsen N."/>
            <person name="Beissbarth J."/>
            <person name="Chang A.B."/>
            <person name="Smith-Vaughan H.C."/>
        </authorList>
    </citation>
    <scope>NUCLEOTIDE SEQUENCE [LARGE SCALE GENOMIC DNA]</scope>
    <source>
        <strain evidence="10 11">CCUG 30218</strain>
    </source>
</reference>
<sequence length="547" mass="57596">MAAKDVKFGNDARVKMLKGVNVLADAVKVTLGPKGRNVILDKSFGAPTITKDGVSVAREIELEDKFENMGAQMVKEVASKANDAAGDGTTTATVLAQAIVNEGLKAVAAGMNPMDLKRGIDKAVSAVVSELKNLSKPCETAKEIEQVGTISANSDSIVGQLIAQAMEKVGKEGVITVEDGTGLEDELDVVEGMQFDRGYLSPYFINKPETATVELDNPYLLLVDKKISNIRELLPVLEGVAKAGKPLLIIAEDVEGEALATLVVNTMRGIVKVAAVKAPGFGDRRKAMLQDIAILTAGTVISEEIGMELEKATLEDLGQAKRVVINKDNTTIIDGIGDESQIKGRVAQIRQQIEESTSDYDKEKLQERVAKLAGGVAVIKVGAATEVEMKEKKDRVDDALHATRAAVEEGIVAGGGVALVRAAEKVAANLKGDNEEQNVGIKLALRAMEAPLRQIVTNAGEEASVVASAVKNGEGNFGYNAGTEQYGDMIEMGILDPTKVTRSALQFAASVAGLMITTECMVTELPKDEKADLGAGMGGMGGMGGMM</sequence>
<evidence type="ECO:0000256" key="7">
    <source>
        <dbReference type="HAMAP-Rule" id="MF_00600"/>
    </source>
</evidence>
<dbReference type="PANTHER" id="PTHR45633">
    <property type="entry name" value="60 KDA HEAT SHOCK PROTEIN, MITOCHONDRIAL"/>
    <property type="match status" value="1"/>
</dbReference>
<evidence type="ECO:0000256" key="2">
    <source>
        <dbReference type="ARBA" id="ARBA00022490"/>
    </source>
</evidence>
<dbReference type="InterPro" id="IPR002423">
    <property type="entry name" value="Cpn60/GroEL/TCP-1"/>
</dbReference>
<feature type="binding site" evidence="7">
    <location>
        <begin position="87"/>
        <end position="91"/>
    </location>
    <ligand>
        <name>ATP</name>
        <dbReference type="ChEBI" id="CHEBI:30616"/>
    </ligand>
</feature>
<dbReference type="GO" id="GO:0051082">
    <property type="term" value="F:unfolded protein binding"/>
    <property type="evidence" value="ECO:0007669"/>
    <property type="project" value="UniProtKB-UniRule"/>
</dbReference>
<dbReference type="PRINTS" id="PR00298">
    <property type="entry name" value="CHAPERONIN60"/>
</dbReference>
<keyword evidence="3 7" id="KW-0547">Nucleotide-binding</keyword>
<comment type="caution">
    <text evidence="7">Lacks conserved residue(s) required for the propagation of feature annotation.</text>
</comment>
<dbReference type="EMBL" id="SDPI01000023">
    <property type="protein sequence ID" value="TPG99819.1"/>
    <property type="molecule type" value="Genomic_DNA"/>
</dbReference>
<dbReference type="PROSITE" id="PS00296">
    <property type="entry name" value="CHAPERONINS_CPN60"/>
    <property type="match status" value="1"/>
</dbReference>
<dbReference type="SUPFAM" id="SSF48592">
    <property type="entry name" value="GroEL equatorial domain-like"/>
    <property type="match status" value="1"/>
</dbReference>
<evidence type="ECO:0000256" key="8">
    <source>
        <dbReference type="RuleBase" id="RU000418"/>
    </source>
</evidence>
<feature type="binding site" evidence="7">
    <location>
        <position position="51"/>
    </location>
    <ligand>
        <name>ATP</name>
        <dbReference type="ChEBI" id="CHEBI:30616"/>
    </ligand>
</feature>
<evidence type="ECO:0000256" key="5">
    <source>
        <dbReference type="ARBA" id="ARBA00023186"/>
    </source>
</evidence>
<evidence type="ECO:0000256" key="6">
    <source>
        <dbReference type="ARBA" id="ARBA00023235"/>
    </source>
</evidence>
<dbReference type="GO" id="GO:0042026">
    <property type="term" value="P:protein refolding"/>
    <property type="evidence" value="ECO:0007669"/>
    <property type="project" value="UniProtKB-UniRule"/>
</dbReference>
<dbReference type="AlphaFoldDB" id="A0A502JLF1"/>
<evidence type="ECO:0000256" key="4">
    <source>
        <dbReference type="ARBA" id="ARBA00022840"/>
    </source>
</evidence>
<dbReference type="NCBIfam" id="NF009487">
    <property type="entry name" value="PRK12849.1"/>
    <property type="match status" value="1"/>
</dbReference>
<dbReference type="InterPro" id="IPR027413">
    <property type="entry name" value="GROEL-like_equatorial_sf"/>
</dbReference>
<dbReference type="InterPro" id="IPR027410">
    <property type="entry name" value="TCP-1-like_intermed_sf"/>
</dbReference>
<dbReference type="RefSeq" id="WP_118861571.1">
    <property type="nucleotide sequence ID" value="NZ_QQIX01000003.1"/>
</dbReference>
<dbReference type="GO" id="GO:0016853">
    <property type="term" value="F:isomerase activity"/>
    <property type="evidence" value="ECO:0007669"/>
    <property type="project" value="UniProtKB-KW"/>
</dbReference>
<dbReference type="NCBIfam" id="NF009489">
    <property type="entry name" value="PRK12851.1"/>
    <property type="match status" value="1"/>
</dbReference>
<protein>
    <recommendedName>
        <fullName evidence="7">Chaperonin GroEL</fullName>
        <ecNumber evidence="7">5.6.1.7</ecNumber>
    </recommendedName>
    <alternativeName>
        <fullName evidence="7">60 kDa chaperonin</fullName>
    </alternativeName>
    <alternativeName>
        <fullName evidence="7">Chaperonin-60</fullName>
        <shortName evidence="7">Cpn60</shortName>
    </alternativeName>
</protein>
<evidence type="ECO:0000256" key="9">
    <source>
        <dbReference type="RuleBase" id="RU000419"/>
    </source>
</evidence>
<proteinExistence type="inferred from homology"/>
<dbReference type="GO" id="GO:0005524">
    <property type="term" value="F:ATP binding"/>
    <property type="evidence" value="ECO:0007669"/>
    <property type="project" value="UniProtKB-UniRule"/>
</dbReference>